<feature type="domain" description="DUF6457" evidence="1">
    <location>
        <begin position="4"/>
        <end position="55"/>
    </location>
</feature>
<reference evidence="2" key="1">
    <citation type="submission" date="2020-05" db="EMBL/GenBank/DDBJ databases">
        <authorList>
            <person name="Chiriac C."/>
            <person name="Salcher M."/>
            <person name="Ghai R."/>
            <person name="Kavagutti S V."/>
        </authorList>
    </citation>
    <scope>NUCLEOTIDE SEQUENCE</scope>
</reference>
<evidence type="ECO:0000313" key="2">
    <source>
        <dbReference type="EMBL" id="CAB4960525.1"/>
    </source>
</evidence>
<dbReference type="InterPro" id="IPR045598">
    <property type="entry name" value="DUF6457"/>
</dbReference>
<evidence type="ECO:0000259" key="1">
    <source>
        <dbReference type="Pfam" id="PF20058"/>
    </source>
</evidence>
<gene>
    <name evidence="2" type="ORF">UFOPK3733_02424</name>
</gene>
<proteinExistence type="predicted"/>
<accession>A0A6J7KY13</accession>
<organism evidence="2">
    <name type="scientific">freshwater metagenome</name>
    <dbReference type="NCBI Taxonomy" id="449393"/>
    <lineage>
        <taxon>unclassified sequences</taxon>
        <taxon>metagenomes</taxon>
        <taxon>ecological metagenomes</taxon>
    </lineage>
</organism>
<dbReference type="AlphaFoldDB" id="A0A6J7KY13"/>
<name>A0A6J7KY13_9ZZZZ</name>
<protein>
    <submittedName>
        <fullName evidence="2">Unannotated protein</fullName>
    </submittedName>
</protein>
<dbReference type="Pfam" id="PF20058">
    <property type="entry name" value="DUF6457"/>
    <property type="match status" value="1"/>
</dbReference>
<dbReference type="EMBL" id="CAFBNC010000225">
    <property type="protein sequence ID" value="CAB4960525.1"/>
    <property type="molecule type" value="Genomic_DNA"/>
</dbReference>
<sequence>MTGNDWIIAFAAELGIEPLDETDVEALLDLAGVAAHASERLAAPLTCYLAAKAGISPTDALARARAMAGA</sequence>